<reference evidence="2" key="1">
    <citation type="journal article" date="2019" name="Int. J. Syst. Evol. Microbiol.">
        <title>The Global Catalogue of Microorganisms (GCM) 10K type strain sequencing project: providing services to taxonomists for standard genome sequencing and annotation.</title>
        <authorList>
            <consortium name="The Broad Institute Genomics Platform"/>
            <consortium name="The Broad Institute Genome Sequencing Center for Infectious Disease"/>
            <person name="Wu L."/>
            <person name="Ma J."/>
        </authorList>
    </citation>
    <scope>NUCLEOTIDE SEQUENCE [LARGE SCALE GENOMIC DNA]</scope>
    <source>
        <strain evidence="2">CCUG 61889</strain>
    </source>
</reference>
<sequence length="59" mass="6818">MKVDPKEIERIIDDFETKAEGERETLETIPIHNVSEAYFLGRKQGLKYAAKVLRQVLIS</sequence>
<dbReference type="RefSeq" id="WP_377914585.1">
    <property type="nucleotide sequence ID" value="NZ_JBHRZT010000043.1"/>
</dbReference>
<evidence type="ECO:0000313" key="2">
    <source>
        <dbReference type="Proteomes" id="UP001595752"/>
    </source>
</evidence>
<name>A0ABV8B2C3_9BACI</name>
<comment type="caution">
    <text evidence="1">The sequence shown here is derived from an EMBL/GenBank/DDBJ whole genome shotgun (WGS) entry which is preliminary data.</text>
</comment>
<evidence type="ECO:0000313" key="1">
    <source>
        <dbReference type="EMBL" id="MFC3883774.1"/>
    </source>
</evidence>
<keyword evidence="2" id="KW-1185">Reference proteome</keyword>
<organism evidence="1 2">
    <name type="scientific">Bacillus songklensis</name>
    <dbReference type="NCBI Taxonomy" id="1069116"/>
    <lineage>
        <taxon>Bacteria</taxon>
        <taxon>Bacillati</taxon>
        <taxon>Bacillota</taxon>
        <taxon>Bacilli</taxon>
        <taxon>Bacillales</taxon>
        <taxon>Bacillaceae</taxon>
        <taxon>Bacillus</taxon>
    </lineage>
</organism>
<proteinExistence type="predicted"/>
<protein>
    <submittedName>
        <fullName evidence="1">Uncharacterized protein</fullName>
    </submittedName>
</protein>
<gene>
    <name evidence="1" type="ORF">ACFOU2_09780</name>
</gene>
<dbReference type="EMBL" id="JBHRZT010000043">
    <property type="protein sequence ID" value="MFC3883774.1"/>
    <property type="molecule type" value="Genomic_DNA"/>
</dbReference>
<dbReference type="Proteomes" id="UP001595752">
    <property type="component" value="Unassembled WGS sequence"/>
</dbReference>
<accession>A0ABV8B2C3</accession>